<organism evidence="2 3">
    <name type="scientific">Thraustotheca clavata</name>
    <dbReference type="NCBI Taxonomy" id="74557"/>
    <lineage>
        <taxon>Eukaryota</taxon>
        <taxon>Sar</taxon>
        <taxon>Stramenopiles</taxon>
        <taxon>Oomycota</taxon>
        <taxon>Saprolegniomycetes</taxon>
        <taxon>Saprolegniales</taxon>
        <taxon>Achlyaceae</taxon>
        <taxon>Thraustotheca</taxon>
    </lineage>
</organism>
<keyword evidence="3" id="KW-1185">Reference proteome</keyword>
<accession>A0A1V9YK04</accession>
<evidence type="ECO:0000313" key="3">
    <source>
        <dbReference type="Proteomes" id="UP000243217"/>
    </source>
</evidence>
<reference evidence="2 3" key="1">
    <citation type="journal article" date="2014" name="Genome Biol. Evol.">
        <title>The secreted proteins of Achlya hypogyna and Thraustotheca clavata identify the ancestral oomycete secretome and reveal gene acquisitions by horizontal gene transfer.</title>
        <authorList>
            <person name="Misner I."/>
            <person name="Blouin N."/>
            <person name="Leonard G."/>
            <person name="Richards T.A."/>
            <person name="Lane C.E."/>
        </authorList>
    </citation>
    <scope>NUCLEOTIDE SEQUENCE [LARGE SCALE GENOMIC DNA]</scope>
    <source>
        <strain evidence="2 3">ATCC 34112</strain>
    </source>
</reference>
<dbReference type="EMBL" id="JNBS01003574">
    <property type="protein sequence ID" value="OQR86054.1"/>
    <property type="molecule type" value="Genomic_DNA"/>
</dbReference>
<sequence length="98" mass="11486">MYGVTESYQRLFLFYFLKVPFEIIPQFIYLLIGHKRAVYFQSNFNRIQLPTLFALVFFAIAELCYPQATDFLLISGIAVNFILWALSFQYLEVHNTAG</sequence>
<dbReference type="AlphaFoldDB" id="A0A1V9YK04"/>
<feature type="transmembrane region" description="Helical" evidence="1">
    <location>
        <begin position="12"/>
        <end position="32"/>
    </location>
</feature>
<proteinExistence type="predicted"/>
<comment type="caution">
    <text evidence="2">The sequence shown here is derived from an EMBL/GenBank/DDBJ whole genome shotgun (WGS) entry which is preliminary data.</text>
</comment>
<feature type="transmembrane region" description="Helical" evidence="1">
    <location>
        <begin position="47"/>
        <end position="65"/>
    </location>
</feature>
<keyword evidence="1" id="KW-0472">Membrane</keyword>
<protein>
    <submittedName>
        <fullName evidence="2">Uncharacterized protein</fullName>
    </submittedName>
</protein>
<evidence type="ECO:0000313" key="2">
    <source>
        <dbReference type="EMBL" id="OQR86054.1"/>
    </source>
</evidence>
<evidence type="ECO:0000256" key="1">
    <source>
        <dbReference type="SAM" id="Phobius"/>
    </source>
</evidence>
<gene>
    <name evidence="2" type="ORF">THRCLA_22983</name>
</gene>
<keyword evidence="1" id="KW-0812">Transmembrane</keyword>
<keyword evidence="1" id="KW-1133">Transmembrane helix</keyword>
<name>A0A1V9YK04_9STRA</name>
<feature type="transmembrane region" description="Helical" evidence="1">
    <location>
        <begin position="72"/>
        <end position="91"/>
    </location>
</feature>
<dbReference type="Proteomes" id="UP000243217">
    <property type="component" value="Unassembled WGS sequence"/>
</dbReference>